<feature type="domain" description="BT-3044-like C-terminal" evidence="2">
    <location>
        <begin position="175"/>
        <end position="296"/>
    </location>
</feature>
<dbReference type="PROSITE" id="PS51257">
    <property type="entry name" value="PROKAR_LIPOPROTEIN"/>
    <property type="match status" value="1"/>
</dbReference>
<comment type="caution">
    <text evidence="3">The sequence shown here is derived from an EMBL/GenBank/DDBJ whole genome shotgun (WGS) entry which is preliminary data.</text>
</comment>
<dbReference type="InterPro" id="IPR013728">
    <property type="entry name" value="BT_3987-like_N"/>
</dbReference>
<gene>
    <name evidence="3" type="ORF">J7I42_34680</name>
</gene>
<evidence type="ECO:0000259" key="1">
    <source>
        <dbReference type="Pfam" id="PF08522"/>
    </source>
</evidence>
<organism evidence="3 4">
    <name type="scientific">Niastella soli</name>
    <dbReference type="NCBI Taxonomy" id="2821487"/>
    <lineage>
        <taxon>Bacteria</taxon>
        <taxon>Pseudomonadati</taxon>
        <taxon>Bacteroidota</taxon>
        <taxon>Chitinophagia</taxon>
        <taxon>Chitinophagales</taxon>
        <taxon>Chitinophagaceae</taxon>
        <taxon>Niastella</taxon>
    </lineage>
</organism>
<feature type="domain" description="BT-3987-like N-terminal" evidence="1">
    <location>
        <begin position="33"/>
        <end position="164"/>
    </location>
</feature>
<evidence type="ECO:0000259" key="2">
    <source>
        <dbReference type="Pfam" id="PF14274"/>
    </source>
</evidence>
<keyword evidence="4" id="KW-1185">Reference proteome</keyword>
<evidence type="ECO:0000313" key="3">
    <source>
        <dbReference type="EMBL" id="MBO9205488.1"/>
    </source>
</evidence>
<name>A0ABS3Z5R4_9BACT</name>
<dbReference type="Pfam" id="PF14274">
    <property type="entry name" value="BT_3044-like_C"/>
    <property type="match status" value="1"/>
</dbReference>
<dbReference type="EMBL" id="JAGHKO010000024">
    <property type="protein sequence ID" value="MBO9205488.1"/>
    <property type="molecule type" value="Genomic_DNA"/>
</dbReference>
<protein>
    <submittedName>
        <fullName evidence="3">DUF4361 domain-containing protein</fullName>
    </submittedName>
</protein>
<reference evidence="3 4" key="1">
    <citation type="submission" date="2021-03" db="EMBL/GenBank/DDBJ databases">
        <title>Assistant Professor.</title>
        <authorList>
            <person name="Huq M.A."/>
        </authorList>
    </citation>
    <scope>NUCLEOTIDE SEQUENCE [LARGE SCALE GENOMIC DNA]</scope>
    <source>
        <strain evidence="3 4">MAH-29</strain>
    </source>
</reference>
<dbReference type="RefSeq" id="WP_209145100.1">
    <property type="nucleotide sequence ID" value="NZ_JAGHKO010000024.1"/>
</dbReference>
<evidence type="ECO:0000313" key="4">
    <source>
        <dbReference type="Proteomes" id="UP000677244"/>
    </source>
</evidence>
<sequence>MKIINKVSYLAAGISLIITGCTKLENPLEVEQYQKNVYLVGANMSNNEGLQVVELPYGASASELASTFISAGTGGSRLINKDISIEVVEAGTDVITQYNALYLYKPTDIKYQQLNASFYSIPDHNVTVNTGESYGRMPLSIRTFNLHCDSLYALTFKIASVSDPDYISIRKTDSVLLFSCRLYNNYSGTYQETGRYYKNAAGTPDTAALALSRTFKAVNYNTVRFFHLANNETLANLPACGVTVTINSDNTLGVSSWGAGLTITGGGGNYDPTAKKLTIWYNYLSGTTPYQFKGTFIRSGN</sequence>
<dbReference type="Pfam" id="PF08522">
    <property type="entry name" value="BT_3987-like_N"/>
    <property type="match status" value="1"/>
</dbReference>
<proteinExistence type="predicted"/>
<dbReference type="Gene3D" id="2.60.40.1740">
    <property type="entry name" value="hypothetical protein (bacova_03559)"/>
    <property type="match status" value="1"/>
</dbReference>
<dbReference type="Proteomes" id="UP000677244">
    <property type="component" value="Unassembled WGS sequence"/>
</dbReference>
<dbReference type="InterPro" id="IPR025371">
    <property type="entry name" value="BT_3044-like_C"/>
</dbReference>
<accession>A0ABS3Z5R4</accession>